<feature type="compositionally biased region" description="Pro residues" evidence="1">
    <location>
        <begin position="69"/>
        <end position="85"/>
    </location>
</feature>
<name>A0A7S9CZR3_9BRAD</name>
<dbReference type="Pfam" id="PF10691">
    <property type="entry name" value="DUF2497"/>
    <property type="match status" value="1"/>
</dbReference>
<dbReference type="KEGG" id="bcou:IC761_18460"/>
<accession>A0A7S9CZR3</accession>
<dbReference type="Proteomes" id="UP000594621">
    <property type="component" value="Chromosome"/>
</dbReference>
<evidence type="ECO:0000256" key="1">
    <source>
        <dbReference type="SAM" id="MobiDB-lite"/>
    </source>
</evidence>
<proteinExistence type="predicted"/>
<dbReference type="AlphaFoldDB" id="A0A7S9CZR3"/>
<dbReference type="InterPro" id="IPR019632">
    <property type="entry name" value="DUF2497"/>
</dbReference>
<keyword evidence="3" id="KW-1185">Reference proteome</keyword>
<sequence>MTQPAKVTEPSMEEILASIRRIIADDEAKPPPAEAAKPAPAAAPAPKPQAMNDIPPSKVAPAKPAAEKPAPPPVARPAAPPPAPAPAADAGPNNQDDIDALLAGLDEATPAPVARAPEPEPEPEPEPDVLELTDEMAMDPEPTAPPPPPSFRRVEPRDDLEFAESGPAPRPVPPPSYAPVDFDAPPLPSQQPILAQSTVSAVESAFNSLAHTVLSSNARTLEDLVKEMLRPMLKSWLDDNLPGLVERIVKAEIERVSRGGR</sequence>
<feature type="compositionally biased region" description="Low complexity" evidence="1">
    <location>
        <begin position="55"/>
        <end position="68"/>
    </location>
</feature>
<feature type="compositionally biased region" description="Acidic residues" evidence="1">
    <location>
        <begin position="119"/>
        <end position="138"/>
    </location>
</feature>
<organism evidence="2 3">
    <name type="scientific">Bradyrhizobium commune</name>
    <dbReference type="NCBI Taxonomy" id="83627"/>
    <lineage>
        <taxon>Bacteria</taxon>
        <taxon>Pseudomonadati</taxon>
        <taxon>Pseudomonadota</taxon>
        <taxon>Alphaproteobacteria</taxon>
        <taxon>Hyphomicrobiales</taxon>
        <taxon>Nitrobacteraceae</taxon>
        <taxon>Bradyrhizobium</taxon>
    </lineage>
</organism>
<evidence type="ECO:0000313" key="2">
    <source>
        <dbReference type="EMBL" id="QPF88532.1"/>
    </source>
</evidence>
<dbReference type="EMBL" id="CP061379">
    <property type="protein sequence ID" value="QPF88532.1"/>
    <property type="molecule type" value="Genomic_DNA"/>
</dbReference>
<dbReference type="RefSeq" id="WP_195798086.1">
    <property type="nucleotide sequence ID" value="NZ_CP061379.1"/>
</dbReference>
<feature type="region of interest" description="Disordered" evidence="1">
    <location>
        <begin position="20"/>
        <end position="190"/>
    </location>
</feature>
<protein>
    <submittedName>
        <fullName evidence="2">DUF2497 domain-containing protein</fullName>
    </submittedName>
</protein>
<reference evidence="2 3" key="1">
    <citation type="submission" date="2020-09" db="EMBL/GenBank/DDBJ databases">
        <title>Complete genomes of bradyrhizobia occurring on native shrubby legumes in Australia.</title>
        <authorList>
            <person name="Lafay B."/>
        </authorList>
    </citation>
    <scope>NUCLEOTIDE SEQUENCE [LARGE SCALE GENOMIC DNA]</scope>
    <source>
        <strain evidence="2 3">BDV5040</strain>
    </source>
</reference>
<evidence type="ECO:0000313" key="3">
    <source>
        <dbReference type="Proteomes" id="UP000594621"/>
    </source>
</evidence>
<feature type="compositionally biased region" description="Low complexity" evidence="1">
    <location>
        <begin position="107"/>
        <end position="116"/>
    </location>
</feature>
<feature type="compositionally biased region" description="Pro residues" evidence="1">
    <location>
        <begin position="168"/>
        <end position="177"/>
    </location>
</feature>
<gene>
    <name evidence="2" type="ORF">IC761_18460</name>
</gene>